<dbReference type="GO" id="GO:0016020">
    <property type="term" value="C:membrane"/>
    <property type="evidence" value="ECO:0007669"/>
    <property type="project" value="UniProtKB-SubCell"/>
</dbReference>
<comment type="subcellular location">
    <subcellularLocation>
        <location evidence="1">Membrane</location>
        <topology evidence="1">Multi-pass membrane protein</topology>
    </subcellularLocation>
</comment>
<feature type="transmembrane region" description="Helical" evidence="6">
    <location>
        <begin position="175"/>
        <end position="202"/>
    </location>
</feature>
<gene>
    <name evidence="7" type="ORF">H1016_01990</name>
</gene>
<sequence>MDLKYAKLIIILFLAFTIIFDLLGAIIFAIVITFLTKGVFERINRFIKERSISAFIITFAVFAVIIFPIAIVIQSVIANVNLIQNFVSDIVAKLVSLTKGSGSQTITTATNILTQKIINAMGGFLIIAPKKIIDLFIMLSLIYYFLRDGPKIRSYVYSIVKEKKERQIIQELENLLEGVIIGNILAAIVIGMTSYGIFFILGVKFAELLAVAVAIAALIPIIGTWIVYIPLITYNILLKNHPLAIALLVALVIMQILELYLAPKLSSHITKIHPAILIVGFIGGPLFFGVKGIILGPLILGAAKIILDSYRK</sequence>
<keyword evidence="3 6" id="KW-0812">Transmembrane</keyword>
<dbReference type="Pfam" id="PF01594">
    <property type="entry name" value="AI-2E_transport"/>
    <property type="match status" value="1"/>
</dbReference>
<evidence type="ECO:0000256" key="4">
    <source>
        <dbReference type="ARBA" id="ARBA00022989"/>
    </source>
</evidence>
<feature type="transmembrane region" description="Helical" evidence="6">
    <location>
        <begin position="274"/>
        <end position="307"/>
    </location>
</feature>
<evidence type="ECO:0000256" key="3">
    <source>
        <dbReference type="ARBA" id="ARBA00022692"/>
    </source>
</evidence>
<feature type="transmembrane region" description="Helical" evidence="6">
    <location>
        <begin position="55"/>
        <end position="77"/>
    </location>
</feature>
<proteinExistence type="inferred from homology"/>
<feature type="transmembrane region" description="Helical" evidence="6">
    <location>
        <begin position="243"/>
        <end position="262"/>
    </location>
</feature>
<evidence type="ECO:0000256" key="2">
    <source>
        <dbReference type="ARBA" id="ARBA00009773"/>
    </source>
</evidence>
<dbReference type="AlphaFoldDB" id="A0A832X5Y4"/>
<dbReference type="Proteomes" id="UP000646946">
    <property type="component" value="Unassembled WGS sequence"/>
</dbReference>
<protein>
    <submittedName>
        <fullName evidence="7">AI-2E family transporter</fullName>
    </submittedName>
</protein>
<dbReference type="PANTHER" id="PTHR21716:SF4">
    <property type="entry name" value="TRANSMEMBRANE PROTEIN 245"/>
    <property type="match status" value="1"/>
</dbReference>
<evidence type="ECO:0000256" key="5">
    <source>
        <dbReference type="ARBA" id="ARBA00023136"/>
    </source>
</evidence>
<reference evidence="7 8" key="1">
    <citation type="journal article" name="Nat. Commun.">
        <title>Undinarchaeota illuminate DPANN phylogeny and the impact of gene transfer on archaeal evolution.</title>
        <authorList>
            <person name="Dombrowski N."/>
            <person name="Williams T.A."/>
            <person name="Sun J."/>
            <person name="Woodcroft B.J."/>
            <person name="Lee J.H."/>
            <person name="Minh B.Q."/>
            <person name="Rinke C."/>
            <person name="Spang A."/>
        </authorList>
    </citation>
    <scope>NUCLEOTIDE SEQUENCE [LARGE SCALE GENOMIC DNA]</scope>
    <source>
        <strain evidence="7">MAG_bin1129</strain>
    </source>
</reference>
<evidence type="ECO:0000313" key="7">
    <source>
        <dbReference type="EMBL" id="HIK00290.1"/>
    </source>
</evidence>
<organism evidence="7 8">
    <name type="scientific">Candidatus Naiadarchaeum limnaeum</name>
    <dbReference type="NCBI Taxonomy" id="2756139"/>
    <lineage>
        <taxon>Archaea</taxon>
        <taxon>Candidatus Undinarchaeota</taxon>
        <taxon>Candidatus Undinarchaeia</taxon>
        <taxon>Candidatus Naiadarchaeales</taxon>
        <taxon>Candidatus Naiadarchaeaceae</taxon>
        <taxon>Candidatus Naiadarchaeum</taxon>
    </lineage>
</organism>
<evidence type="ECO:0000256" key="6">
    <source>
        <dbReference type="SAM" id="Phobius"/>
    </source>
</evidence>
<dbReference type="PANTHER" id="PTHR21716">
    <property type="entry name" value="TRANSMEMBRANE PROTEIN"/>
    <property type="match status" value="1"/>
</dbReference>
<dbReference type="InterPro" id="IPR002549">
    <property type="entry name" value="AI-2E-like"/>
</dbReference>
<feature type="transmembrane region" description="Helical" evidence="6">
    <location>
        <begin position="6"/>
        <end position="35"/>
    </location>
</feature>
<keyword evidence="5 6" id="KW-0472">Membrane</keyword>
<feature type="transmembrane region" description="Helical" evidence="6">
    <location>
        <begin position="123"/>
        <end position="146"/>
    </location>
</feature>
<evidence type="ECO:0000313" key="8">
    <source>
        <dbReference type="Proteomes" id="UP000646946"/>
    </source>
</evidence>
<keyword evidence="8" id="KW-1185">Reference proteome</keyword>
<name>A0A832X5Y4_9ARCH</name>
<comment type="caution">
    <text evidence="7">The sequence shown here is derived from an EMBL/GenBank/DDBJ whole genome shotgun (WGS) entry which is preliminary data.</text>
</comment>
<accession>A0A832X5Y4</accession>
<feature type="transmembrane region" description="Helical" evidence="6">
    <location>
        <begin position="208"/>
        <end position="231"/>
    </location>
</feature>
<keyword evidence="4 6" id="KW-1133">Transmembrane helix</keyword>
<evidence type="ECO:0000256" key="1">
    <source>
        <dbReference type="ARBA" id="ARBA00004141"/>
    </source>
</evidence>
<dbReference type="EMBL" id="DVAB01000019">
    <property type="protein sequence ID" value="HIK00290.1"/>
    <property type="molecule type" value="Genomic_DNA"/>
</dbReference>
<comment type="similarity">
    <text evidence="2">Belongs to the autoinducer-2 exporter (AI-2E) (TC 2.A.86) family.</text>
</comment>